<evidence type="ECO:0000313" key="4">
    <source>
        <dbReference type="Proteomes" id="UP000184510"/>
    </source>
</evidence>
<name>A0A1M6LHT1_9BACT</name>
<dbReference type="EMBL" id="FQYR01000004">
    <property type="protein sequence ID" value="SHJ70751.1"/>
    <property type="molecule type" value="Genomic_DNA"/>
</dbReference>
<keyword evidence="4" id="KW-1185">Reference proteome</keyword>
<sequence>MAVRENPKPHITEIMKSYRPLLLALPCAMSLAVTEANAAVLIYDDFSGNNADNVNGTTPDTNIYNANTWQADSINYLRADGSLLDEAGDSNNVDRGAFLHVGTGIFATNTTYTVTLDFGQLEQSAIFLGFSDVSTPDPITNLTDSTAQTKGSNNFAIRVREFTNDQDVAIWNRVGGANSQTIVNATMSDFNDASYVVSMTINSNSLTDAEVTINYGGSEQTVNADLSGMQYFYYGVEDADLSSAQGTMGVVNSVTFASVPEPTTATMGFLGLACMLFRRRRN</sequence>
<proteinExistence type="predicted"/>
<feature type="signal peptide" evidence="1">
    <location>
        <begin position="1"/>
        <end position="38"/>
    </location>
</feature>
<feature type="domain" description="Ice-binding protein C-terminal" evidence="2">
    <location>
        <begin position="258"/>
        <end position="280"/>
    </location>
</feature>
<gene>
    <name evidence="3" type="ORF">SAMN02745181_2400</name>
</gene>
<dbReference type="Pfam" id="PF07589">
    <property type="entry name" value="PEP-CTERM"/>
    <property type="match status" value="1"/>
</dbReference>
<dbReference type="InterPro" id="IPR013424">
    <property type="entry name" value="Ice-binding_C"/>
</dbReference>
<accession>A0A1M6LHT1</accession>
<organism evidence="3 4">
    <name type="scientific">Rubritalea squalenifaciens DSM 18772</name>
    <dbReference type="NCBI Taxonomy" id="1123071"/>
    <lineage>
        <taxon>Bacteria</taxon>
        <taxon>Pseudomonadati</taxon>
        <taxon>Verrucomicrobiota</taxon>
        <taxon>Verrucomicrobiia</taxon>
        <taxon>Verrucomicrobiales</taxon>
        <taxon>Rubritaleaceae</taxon>
        <taxon>Rubritalea</taxon>
    </lineage>
</organism>
<evidence type="ECO:0000256" key="1">
    <source>
        <dbReference type="SAM" id="SignalP"/>
    </source>
</evidence>
<dbReference type="InParanoid" id="A0A1M6LHT1"/>
<keyword evidence="1" id="KW-0732">Signal</keyword>
<dbReference type="AlphaFoldDB" id="A0A1M6LHT1"/>
<evidence type="ECO:0000259" key="2">
    <source>
        <dbReference type="Pfam" id="PF07589"/>
    </source>
</evidence>
<feature type="chain" id="PRO_5012115982" evidence="1">
    <location>
        <begin position="39"/>
        <end position="282"/>
    </location>
</feature>
<protein>
    <submittedName>
        <fullName evidence="3">PEP-CTERM protein-sorting domain-containing protein</fullName>
    </submittedName>
</protein>
<dbReference type="Proteomes" id="UP000184510">
    <property type="component" value="Unassembled WGS sequence"/>
</dbReference>
<reference evidence="3 4" key="1">
    <citation type="submission" date="2016-11" db="EMBL/GenBank/DDBJ databases">
        <authorList>
            <person name="Jaros S."/>
            <person name="Januszkiewicz K."/>
            <person name="Wedrychowicz H."/>
        </authorList>
    </citation>
    <scope>NUCLEOTIDE SEQUENCE [LARGE SCALE GENOMIC DNA]</scope>
    <source>
        <strain evidence="3 4">DSM 18772</strain>
    </source>
</reference>
<evidence type="ECO:0000313" key="3">
    <source>
        <dbReference type="EMBL" id="SHJ70751.1"/>
    </source>
</evidence>